<dbReference type="Proteomes" id="UP000704762">
    <property type="component" value="Unassembled WGS sequence"/>
</dbReference>
<keyword evidence="3" id="KW-1185">Reference proteome</keyword>
<dbReference type="EMBL" id="JAFBCF010000001">
    <property type="protein sequence ID" value="MBM7798328.1"/>
    <property type="molecule type" value="Genomic_DNA"/>
</dbReference>
<evidence type="ECO:0000313" key="3">
    <source>
        <dbReference type="Proteomes" id="UP000704762"/>
    </source>
</evidence>
<keyword evidence="1" id="KW-0812">Transmembrane</keyword>
<comment type="caution">
    <text evidence="2">The sequence shown here is derived from an EMBL/GenBank/DDBJ whole genome shotgun (WGS) entry which is preliminary data.</text>
</comment>
<gene>
    <name evidence="2" type="ORF">JOE57_001249</name>
</gene>
<name>A0ABS2RH48_9ACTN</name>
<evidence type="ECO:0000313" key="2">
    <source>
        <dbReference type="EMBL" id="MBM7798328.1"/>
    </source>
</evidence>
<organism evidence="2 3">
    <name type="scientific">Microlunatus panaciterrae</name>
    <dbReference type="NCBI Taxonomy" id="400768"/>
    <lineage>
        <taxon>Bacteria</taxon>
        <taxon>Bacillati</taxon>
        <taxon>Actinomycetota</taxon>
        <taxon>Actinomycetes</taxon>
        <taxon>Propionibacteriales</taxon>
        <taxon>Propionibacteriaceae</taxon>
        <taxon>Microlunatus</taxon>
    </lineage>
</organism>
<sequence length="35" mass="3531">MSSILVGLLIVAVGAIGLLALVGLVLLLVRTRSEA</sequence>
<evidence type="ECO:0000256" key="1">
    <source>
        <dbReference type="SAM" id="Phobius"/>
    </source>
</evidence>
<protein>
    <submittedName>
        <fullName evidence="2">Nitrate reductase gamma subunit</fullName>
    </submittedName>
</protein>
<reference evidence="2 3" key="1">
    <citation type="submission" date="2021-01" db="EMBL/GenBank/DDBJ databases">
        <title>Sequencing the genomes of 1000 actinobacteria strains.</title>
        <authorList>
            <person name="Klenk H.-P."/>
        </authorList>
    </citation>
    <scope>NUCLEOTIDE SEQUENCE [LARGE SCALE GENOMIC DNA]</scope>
    <source>
        <strain evidence="2 3">DSM 18662</strain>
    </source>
</reference>
<feature type="transmembrane region" description="Helical" evidence="1">
    <location>
        <begin position="6"/>
        <end position="29"/>
    </location>
</feature>
<keyword evidence="1" id="KW-1133">Transmembrane helix</keyword>
<accession>A0ABS2RH48</accession>
<proteinExistence type="predicted"/>
<keyword evidence="1" id="KW-0472">Membrane</keyword>